<evidence type="ECO:0000256" key="3">
    <source>
        <dbReference type="ARBA" id="ARBA00023274"/>
    </source>
</evidence>
<dbReference type="Gene3D" id="1.10.287.310">
    <property type="match status" value="1"/>
</dbReference>
<dbReference type="InterPro" id="IPR001854">
    <property type="entry name" value="Ribosomal_uL29"/>
</dbReference>
<sequence>MKARELRELSEDELSRKEDELKDQLFKLKFQHALGQLENAMKLKSIKKDIARIKTILRENKEGKK</sequence>
<dbReference type="EMBL" id="LAZR01006434">
    <property type="protein sequence ID" value="KKM92139.1"/>
    <property type="molecule type" value="Genomic_DNA"/>
</dbReference>
<comment type="caution">
    <text evidence="6">The sequence shown here is derived from an EMBL/GenBank/DDBJ whole genome shotgun (WGS) entry which is preliminary data.</text>
</comment>
<proteinExistence type="inferred from homology"/>
<dbReference type="Pfam" id="PF00831">
    <property type="entry name" value="Ribosomal_L29"/>
    <property type="match status" value="1"/>
</dbReference>
<dbReference type="FunFam" id="1.10.287.310:FF:000001">
    <property type="entry name" value="50S ribosomal protein L29"/>
    <property type="match status" value="1"/>
</dbReference>
<dbReference type="GO" id="GO:0006412">
    <property type="term" value="P:translation"/>
    <property type="evidence" value="ECO:0007669"/>
    <property type="project" value="InterPro"/>
</dbReference>
<evidence type="ECO:0000256" key="5">
    <source>
        <dbReference type="ARBA" id="ARBA00035476"/>
    </source>
</evidence>
<dbReference type="CDD" id="cd00427">
    <property type="entry name" value="Ribosomal_L29_HIP"/>
    <property type="match status" value="1"/>
</dbReference>
<evidence type="ECO:0000313" key="6">
    <source>
        <dbReference type="EMBL" id="KKM92139.1"/>
    </source>
</evidence>
<accession>A0A0F9LB51</accession>
<keyword evidence="2" id="KW-0689">Ribosomal protein</keyword>
<protein>
    <recommendedName>
        <fullName evidence="4">Large ribosomal subunit protein uL29</fullName>
    </recommendedName>
    <alternativeName>
        <fullName evidence="5">50S ribosomal protein L29</fullName>
    </alternativeName>
</protein>
<dbReference type="InterPro" id="IPR036049">
    <property type="entry name" value="Ribosomal_uL29_sf"/>
</dbReference>
<dbReference type="SUPFAM" id="SSF46561">
    <property type="entry name" value="Ribosomal protein L29 (L29p)"/>
    <property type="match status" value="1"/>
</dbReference>
<dbReference type="PANTHER" id="PTHR10916:SF0">
    <property type="entry name" value="LARGE RIBOSOMAL SUBUNIT PROTEIN UL29C"/>
    <property type="match status" value="1"/>
</dbReference>
<dbReference type="NCBIfam" id="TIGR00012">
    <property type="entry name" value="L29"/>
    <property type="match status" value="1"/>
</dbReference>
<evidence type="ECO:0000256" key="1">
    <source>
        <dbReference type="ARBA" id="ARBA00009254"/>
    </source>
</evidence>
<gene>
    <name evidence="6" type="ORF">LCGC14_1221360</name>
</gene>
<dbReference type="GO" id="GO:0022625">
    <property type="term" value="C:cytosolic large ribosomal subunit"/>
    <property type="evidence" value="ECO:0007669"/>
    <property type="project" value="TreeGrafter"/>
</dbReference>
<evidence type="ECO:0000256" key="2">
    <source>
        <dbReference type="ARBA" id="ARBA00022980"/>
    </source>
</evidence>
<dbReference type="InterPro" id="IPR050063">
    <property type="entry name" value="Ribosomal_protein_uL29"/>
</dbReference>
<dbReference type="PANTHER" id="PTHR10916">
    <property type="entry name" value="60S RIBOSOMAL PROTEIN L35/50S RIBOSOMAL PROTEIN L29"/>
    <property type="match status" value="1"/>
</dbReference>
<organism evidence="6">
    <name type="scientific">marine sediment metagenome</name>
    <dbReference type="NCBI Taxonomy" id="412755"/>
    <lineage>
        <taxon>unclassified sequences</taxon>
        <taxon>metagenomes</taxon>
        <taxon>ecological metagenomes</taxon>
    </lineage>
</organism>
<reference evidence="6" key="1">
    <citation type="journal article" date="2015" name="Nature">
        <title>Complex archaea that bridge the gap between prokaryotes and eukaryotes.</title>
        <authorList>
            <person name="Spang A."/>
            <person name="Saw J.H."/>
            <person name="Jorgensen S.L."/>
            <person name="Zaremba-Niedzwiedzka K."/>
            <person name="Martijn J."/>
            <person name="Lind A.E."/>
            <person name="van Eijk R."/>
            <person name="Schleper C."/>
            <person name="Guy L."/>
            <person name="Ettema T.J."/>
        </authorList>
    </citation>
    <scope>NUCLEOTIDE SEQUENCE</scope>
</reference>
<name>A0A0F9LB51_9ZZZZ</name>
<dbReference type="HAMAP" id="MF_00374">
    <property type="entry name" value="Ribosomal_uL29"/>
    <property type="match status" value="1"/>
</dbReference>
<dbReference type="AlphaFoldDB" id="A0A0F9LB51"/>
<keyword evidence="3" id="KW-0687">Ribonucleoprotein</keyword>
<dbReference type="GO" id="GO:0003735">
    <property type="term" value="F:structural constituent of ribosome"/>
    <property type="evidence" value="ECO:0007669"/>
    <property type="project" value="InterPro"/>
</dbReference>
<comment type="similarity">
    <text evidence="1">Belongs to the universal ribosomal protein uL29 family.</text>
</comment>
<evidence type="ECO:0000256" key="4">
    <source>
        <dbReference type="ARBA" id="ARBA00035204"/>
    </source>
</evidence>